<protein>
    <submittedName>
        <fullName evidence="2">Uncharacterized protein</fullName>
    </submittedName>
</protein>
<feature type="region of interest" description="Disordered" evidence="1">
    <location>
        <begin position="1"/>
        <end position="90"/>
    </location>
</feature>
<feature type="compositionally biased region" description="Basic and acidic residues" evidence="1">
    <location>
        <begin position="40"/>
        <end position="74"/>
    </location>
</feature>
<dbReference type="Proteomes" id="UP001257060">
    <property type="component" value="Unassembled WGS sequence"/>
</dbReference>
<comment type="caution">
    <text evidence="2">The sequence shown here is derived from an EMBL/GenBank/DDBJ whole genome shotgun (WGS) entry which is preliminary data.</text>
</comment>
<organism evidence="2 3">
    <name type="scientific">Halogeometricum salsisoli</name>
    <dbReference type="NCBI Taxonomy" id="2950536"/>
    <lineage>
        <taxon>Archaea</taxon>
        <taxon>Methanobacteriati</taxon>
        <taxon>Methanobacteriota</taxon>
        <taxon>Stenosarchaea group</taxon>
        <taxon>Halobacteria</taxon>
        <taxon>Halobacteriales</taxon>
        <taxon>Haloferacaceae</taxon>
        <taxon>Halogeometricum</taxon>
    </lineage>
</organism>
<accession>A0ABU2G8U4</accession>
<evidence type="ECO:0000313" key="2">
    <source>
        <dbReference type="EMBL" id="MDS0297221.1"/>
    </source>
</evidence>
<name>A0ABU2G8U4_9EURY</name>
<dbReference type="RefSeq" id="WP_310922005.1">
    <property type="nucleotide sequence ID" value="NZ_JAMQOP010000001.1"/>
</dbReference>
<proteinExistence type="predicted"/>
<evidence type="ECO:0000256" key="1">
    <source>
        <dbReference type="SAM" id="MobiDB-lite"/>
    </source>
</evidence>
<reference evidence="2 3" key="1">
    <citation type="submission" date="2022-06" db="EMBL/GenBank/DDBJ databases">
        <title>Halogeometricum sp. a new haloarchaeum isolate from saline soil.</title>
        <authorList>
            <person name="Strakova D."/>
            <person name="Galisteo C."/>
            <person name="Sanchez-Porro C."/>
            <person name="Ventosa A."/>
        </authorList>
    </citation>
    <scope>NUCLEOTIDE SEQUENCE [LARGE SCALE GENOMIC DNA]</scope>
    <source>
        <strain evidence="2 3">S1BR25-6</strain>
    </source>
</reference>
<gene>
    <name evidence="2" type="ORF">NDI76_00505</name>
</gene>
<keyword evidence="3" id="KW-1185">Reference proteome</keyword>
<evidence type="ECO:0000313" key="3">
    <source>
        <dbReference type="Proteomes" id="UP001257060"/>
    </source>
</evidence>
<dbReference type="EMBL" id="JAMQOP010000001">
    <property type="protein sequence ID" value="MDS0297221.1"/>
    <property type="molecule type" value="Genomic_DNA"/>
</dbReference>
<sequence>MSAELPPGAVRAFYGTPQHETRPPCDPEEARVVTAPSPPSDRELRSYAKQSSAERRRALAEALRRRAERERSEEASPASPPGPRGVMVRW</sequence>
<feature type="compositionally biased region" description="Basic and acidic residues" evidence="1">
    <location>
        <begin position="19"/>
        <end position="31"/>
    </location>
</feature>